<dbReference type="EMBL" id="FZOQ01000003">
    <property type="protein sequence ID" value="SNS20083.1"/>
    <property type="molecule type" value="Genomic_DNA"/>
</dbReference>
<gene>
    <name evidence="2" type="ORF">SAMN06296052_10387</name>
</gene>
<dbReference type="InterPro" id="IPR019861">
    <property type="entry name" value="PorP/SprF_Bacteroidetes"/>
</dbReference>
<dbReference type="RefSeq" id="WP_089317979.1">
    <property type="nucleotide sequence ID" value="NZ_FZOQ01000003.1"/>
</dbReference>
<dbReference type="Proteomes" id="UP000198432">
    <property type="component" value="Unassembled WGS sequence"/>
</dbReference>
<dbReference type="AlphaFoldDB" id="A0A239CL66"/>
<proteinExistence type="predicted"/>
<reference evidence="3" key="1">
    <citation type="submission" date="2017-06" db="EMBL/GenBank/DDBJ databases">
        <authorList>
            <person name="Varghese N."/>
            <person name="Submissions S."/>
        </authorList>
    </citation>
    <scope>NUCLEOTIDE SEQUENCE [LARGE SCALE GENOMIC DNA]</scope>
    <source>
        <strain evidence="3">NKM1</strain>
    </source>
</reference>
<evidence type="ECO:0000313" key="3">
    <source>
        <dbReference type="Proteomes" id="UP000198432"/>
    </source>
</evidence>
<feature type="chain" id="PRO_5012511898" evidence="1">
    <location>
        <begin position="22"/>
        <end position="337"/>
    </location>
</feature>
<evidence type="ECO:0000313" key="2">
    <source>
        <dbReference type="EMBL" id="SNS20083.1"/>
    </source>
</evidence>
<dbReference type="NCBIfam" id="TIGR03519">
    <property type="entry name" value="T9SS_PorP_fam"/>
    <property type="match status" value="1"/>
</dbReference>
<name>A0A239CL66_9BACT</name>
<feature type="signal peptide" evidence="1">
    <location>
        <begin position="1"/>
        <end position="21"/>
    </location>
</feature>
<keyword evidence="1" id="KW-0732">Signal</keyword>
<protein>
    <submittedName>
        <fullName evidence="2">Type IX secretion system membrane protein, PorP/SprF family</fullName>
    </submittedName>
</protein>
<dbReference type="OrthoDB" id="1186563at2"/>
<accession>A0A239CL66</accession>
<dbReference type="Pfam" id="PF11751">
    <property type="entry name" value="PorP_SprF"/>
    <property type="match status" value="1"/>
</dbReference>
<keyword evidence="3" id="KW-1185">Reference proteome</keyword>
<organism evidence="2 3">
    <name type="scientific">Pontibacter ummariensis</name>
    <dbReference type="NCBI Taxonomy" id="1610492"/>
    <lineage>
        <taxon>Bacteria</taxon>
        <taxon>Pseudomonadati</taxon>
        <taxon>Bacteroidota</taxon>
        <taxon>Cytophagia</taxon>
        <taxon>Cytophagales</taxon>
        <taxon>Hymenobacteraceae</taxon>
        <taxon>Pontibacter</taxon>
    </lineage>
</organism>
<evidence type="ECO:0000256" key="1">
    <source>
        <dbReference type="SAM" id="SignalP"/>
    </source>
</evidence>
<sequence>MSLHKLLWGCLCFVWSVGALAQDVQYSQQYANRLYLNPAFAGLGHDWSVSLAHRNQWPALNGSFISNQLAADYSLADSKGAVSLLVQQDRAGIGGLQKWQISGGYAYHTDLSEKLTLSAGLQAGVGSLRINFDNLVFGDQLSNNGMVSLTSAEANRFEPSYYLDFTVGGLLLSDQFWVGLTAAHLNKPTYGFEEEFELPLSFTAIAGYKFYARSYEERGRLFELSFSPTATYVHQLNASRLDVGLYTIYTPLTLGLIYNGVPVTGGTNQDQTLSVIAGLQLEQFKLGFSHDIGIKGFSEEAGGANEISLIFERVDINKLFRSRLRSKLSRDIVCPGF</sequence>